<organism evidence="1 2">
    <name type="scientific">Microbacterium testaceum</name>
    <name type="common">Aureobacterium testaceum</name>
    <name type="synonym">Brevibacterium testaceum</name>
    <dbReference type="NCBI Taxonomy" id="2033"/>
    <lineage>
        <taxon>Bacteria</taxon>
        <taxon>Bacillati</taxon>
        <taxon>Actinomycetota</taxon>
        <taxon>Actinomycetes</taxon>
        <taxon>Micrococcales</taxon>
        <taxon>Microbacteriaceae</taxon>
        <taxon>Microbacterium</taxon>
    </lineage>
</organism>
<dbReference type="EMBL" id="LDRV01000028">
    <property type="protein sequence ID" value="KTS13315.1"/>
    <property type="molecule type" value="Genomic_DNA"/>
</dbReference>
<reference evidence="1 2" key="1">
    <citation type="journal article" date="2016" name="Front. Microbiol.">
        <title>Genomic Resource of Rice Seed Associated Bacteria.</title>
        <authorList>
            <person name="Midha S."/>
            <person name="Bansal K."/>
            <person name="Sharma S."/>
            <person name="Kumar N."/>
            <person name="Patil P.P."/>
            <person name="Chaudhry V."/>
            <person name="Patil P.B."/>
        </authorList>
    </citation>
    <scope>NUCLEOTIDE SEQUENCE [LARGE SCALE GENOMIC DNA]</scope>
    <source>
        <strain evidence="1 2">RSA3</strain>
    </source>
</reference>
<accession>A0A147FA77</accession>
<protein>
    <submittedName>
        <fullName evidence="1">Uncharacterized protein</fullName>
    </submittedName>
</protein>
<proteinExistence type="predicted"/>
<dbReference type="AlphaFoldDB" id="A0A147FA77"/>
<dbReference type="Proteomes" id="UP000072189">
    <property type="component" value="Unassembled WGS sequence"/>
</dbReference>
<sequence>MTSWVHHYDEHIAATPARVVAHGDPTQEGPGIVLVYLKYAPAAVYLQLNANGKWAATLTERTDELTGTSLDLIGLGEEVTAAGRLCAYLQERTDALV</sequence>
<evidence type="ECO:0000313" key="1">
    <source>
        <dbReference type="EMBL" id="KTS13315.1"/>
    </source>
</evidence>
<name>A0A147FA77_MICTE</name>
<dbReference type="PATRIC" id="fig|2033.5.peg.2658"/>
<evidence type="ECO:0000313" key="2">
    <source>
        <dbReference type="Proteomes" id="UP000072189"/>
    </source>
</evidence>
<comment type="caution">
    <text evidence="1">The sequence shown here is derived from an EMBL/GenBank/DDBJ whole genome shotgun (WGS) entry which is preliminary data.</text>
</comment>
<gene>
    <name evidence="1" type="ORF">RSA3_05205</name>
</gene>